<dbReference type="Pfam" id="PF00903">
    <property type="entry name" value="Glyoxalase"/>
    <property type="match status" value="1"/>
</dbReference>
<dbReference type="PANTHER" id="PTHR43048">
    <property type="entry name" value="METHYLMALONYL-COA EPIMERASE"/>
    <property type="match status" value="1"/>
</dbReference>
<organism evidence="3 4">
    <name type="scientific">Mesobacterium hydrothermale</name>
    <dbReference type="NCBI Taxonomy" id="3111907"/>
    <lineage>
        <taxon>Bacteria</taxon>
        <taxon>Pseudomonadati</taxon>
        <taxon>Pseudomonadota</taxon>
        <taxon>Alphaproteobacteria</taxon>
        <taxon>Rhodobacterales</taxon>
        <taxon>Roseobacteraceae</taxon>
        <taxon>Mesobacterium</taxon>
    </lineage>
</organism>
<dbReference type="CDD" id="cd06587">
    <property type="entry name" value="VOC"/>
    <property type="match status" value="1"/>
</dbReference>
<keyword evidence="1" id="KW-0479">Metal-binding</keyword>
<dbReference type="EMBL" id="JAYLLH010000047">
    <property type="protein sequence ID" value="MEC3863280.1"/>
    <property type="molecule type" value="Genomic_DNA"/>
</dbReference>
<feature type="domain" description="VOC" evidence="2">
    <location>
        <begin position="26"/>
        <end position="167"/>
    </location>
</feature>
<evidence type="ECO:0000313" key="4">
    <source>
        <dbReference type="Proteomes" id="UP001348149"/>
    </source>
</evidence>
<evidence type="ECO:0000313" key="3">
    <source>
        <dbReference type="EMBL" id="MEC3863280.1"/>
    </source>
</evidence>
<accession>A0ABU6HLF0</accession>
<dbReference type="PANTHER" id="PTHR43048:SF5">
    <property type="entry name" value="BLR5325 PROTEIN"/>
    <property type="match status" value="1"/>
</dbReference>
<dbReference type="Gene3D" id="3.10.180.10">
    <property type="entry name" value="2,3-Dihydroxybiphenyl 1,2-Dioxygenase, domain 1"/>
    <property type="match status" value="1"/>
</dbReference>
<gene>
    <name evidence="3" type="ORF">VK792_18480</name>
</gene>
<protein>
    <submittedName>
        <fullName evidence="3">VOC family protein</fullName>
    </submittedName>
</protein>
<sequence length="170" mass="18626">MRECPALDGAQIEGTLAAELGESTMKLAHVSLTARDADKLSNFYKGVFGFVDRRPPKKLSGELFSRGNGLPDVGIYSIWLNFPADHKTFLEIMEYTKTINRGLPAVNEPGYGHLAFSVLDLNKTTELVLQLGGSMQGEVTNFGTETTPHLIVYVRDPEGNILELDQPNAS</sequence>
<dbReference type="InterPro" id="IPR029068">
    <property type="entry name" value="Glyas_Bleomycin-R_OHBP_Dase"/>
</dbReference>
<name>A0ABU6HLF0_9RHOB</name>
<keyword evidence="4" id="KW-1185">Reference proteome</keyword>
<dbReference type="RefSeq" id="WP_326299348.1">
    <property type="nucleotide sequence ID" value="NZ_JAYLLH010000047.1"/>
</dbReference>
<dbReference type="InterPro" id="IPR037523">
    <property type="entry name" value="VOC_core"/>
</dbReference>
<reference evidence="3 4" key="1">
    <citation type="submission" date="2024-01" db="EMBL/GenBank/DDBJ databases">
        <title>Mesobacterium rodlantinim sp. nov., isolated from shallow sea hydrothermal systems off Kueishantao Island.</title>
        <authorList>
            <person name="Su Z."/>
            <person name="Tang K."/>
        </authorList>
    </citation>
    <scope>NUCLEOTIDE SEQUENCE [LARGE SCALE GENOMIC DNA]</scope>
    <source>
        <strain evidence="3 4">TK19101</strain>
    </source>
</reference>
<evidence type="ECO:0000256" key="1">
    <source>
        <dbReference type="ARBA" id="ARBA00022723"/>
    </source>
</evidence>
<dbReference type="InterPro" id="IPR051785">
    <property type="entry name" value="MMCE/EMCE_epimerase"/>
</dbReference>
<comment type="caution">
    <text evidence="3">The sequence shown here is derived from an EMBL/GenBank/DDBJ whole genome shotgun (WGS) entry which is preliminary data.</text>
</comment>
<proteinExistence type="predicted"/>
<dbReference type="InterPro" id="IPR004360">
    <property type="entry name" value="Glyas_Fos-R_dOase_dom"/>
</dbReference>
<dbReference type="SUPFAM" id="SSF54593">
    <property type="entry name" value="Glyoxalase/Bleomycin resistance protein/Dihydroxybiphenyl dioxygenase"/>
    <property type="match status" value="1"/>
</dbReference>
<dbReference type="PROSITE" id="PS51819">
    <property type="entry name" value="VOC"/>
    <property type="match status" value="1"/>
</dbReference>
<dbReference type="Proteomes" id="UP001348149">
    <property type="component" value="Unassembled WGS sequence"/>
</dbReference>
<evidence type="ECO:0000259" key="2">
    <source>
        <dbReference type="PROSITE" id="PS51819"/>
    </source>
</evidence>